<evidence type="ECO:0000256" key="6">
    <source>
        <dbReference type="ARBA" id="ARBA00023242"/>
    </source>
</evidence>
<dbReference type="InterPro" id="IPR059104">
    <property type="entry name" value="Beta-prop_EIPR1-like"/>
</dbReference>
<dbReference type="EMBL" id="AOFI03000049">
    <property type="protein sequence ID" value="KAF4323174.1"/>
    <property type="molecule type" value="Genomic_DNA"/>
</dbReference>
<evidence type="ECO:0000259" key="9">
    <source>
        <dbReference type="Pfam" id="PF23609"/>
    </source>
</evidence>
<evidence type="ECO:0000256" key="5">
    <source>
        <dbReference type="ARBA" id="ARBA00022853"/>
    </source>
</evidence>
<dbReference type="InterPro" id="IPR036322">
    <property type="entry name" value="WD40_repeat_dom_sf"/>
</dbReference>
<dbReference type="InterPro" id="IPR023198">
    <property type="entry name" value="PGP-like_dom2"/>
</dbReference>
<dbReference type="PRINTS" id="PR00320">
    <property type="entry name" value="GPROTEINBRPT"/>
</dbReference>
<evidence type="ECO:0000259" key="8">
    <source>
        <dbReference type="Pfam" id="PF12265"/>
    </source>
</evidence>
<dbReference type="InterPro" id="IPR050459">
    <property type="entry name" value="WD_repeat_RBAP46/RBAP48/MSI1"/>
</dbReference>
<evidence type="ECO:0000256" key="2">
    <source>
        <dbReference type="ARBA" id="ARBA00009341"/>
    </source>
</evidence>
<protein>
    <recommendedName>
        <fullName evidence="12">Histone-binding protein RBBP4 N-terminal domain-containing protein</fullName>
    </recommendedName>
</protein>
<dbReference type="Pfam" id="PF00400">
    <property type="entry name" value="WD40"/>
    <property type="match status" value="2"/>
</dbReference>
<gene>
    <name evidence="10" type="ORF">G195_003871</name>
</gene>
<dbReference type="SUPFAM" id="SSF56784">
    <property type="entry name" value="HAD-like"/>
    <property type="match status" value="1"/>
</dbReference>
<feature type="domain" description="EIPR1-like beta-propeller" evidence="9">
    <location>
        <begin position="240"/>
        <end position="362"/>
    </location>
</feature>
<dbReference type="Proteomes" id="UP000702964">
    <property type="component" value="Unassembled WGS sequence"/>
</dbReference>
<sequence length="696" mass="77651">MADASEHSETPATTAAPVVAAEATTVNDAAMQEKLINEEYKIWKKNTPFLYDLVMTHALEWPSLSVQWLPNSHTSAGDDFSVHKLLLGTHTSGAEQNHLMVAEVRLPLEDTEIDARKYDEESQELGGFGGVSGKVDIKIRVNHDGEVNRARFMPSNELVVATKTPHAEVHVFDISKRPSEPKENSGSEPDYRLLGHTKEGYGLCWDPHEAYHLISGSDDAIICEWDIRNAGKTVQPLHKYSGHSDVIEDVAWHMHHVKIFGSVGDDKKLLIWDMRSESYDKPATTVYAHTAEVNCLAFSPFSEYLVATGSADKHVNLWDMRNMKAKLHSFEGHNDEVYQIQWSPHNETILGSCSADRRLHVWDLSKIGDEQSPEDAEDGPPELLFIHGGHTSKISDFSWNPNDPWVVASVAEDNVLQIWQMAENIYNEEDEEAEQQEVAEDELDPSTQAAIETMTNTSTEHELRGAIFDMDGTLLDTEELSRISIDHVVNQFGKQFTKAMHKTILGRPATVWTRMAIEACGLTEEDITPKELLKQWEEKMISLQDQVEELPGAIELLSAMHARGIPIALATSNTRSVVDTKIKHHPKMFSYMSTIVTGDDPAVKQGKPAPDIFRTASQRLFGLKEGEDGDQAPYCVVFEDSVNGVAAANAAGMHSVAIPDVRIYTEAGQRTELYANAGEVITSLEQFNIDNYDWKL</sequence>
<dbReference type="InterPro" id="IPR006439">
    <property type="entry name" value="HAD-SF_hydro_IA"/>
</dbReference>
<dbReference type="Gene3D" id="1.10.150.240">
    <property type="entry name" value="Putative phosphatase, domain 2"/>
    <property type="match status" value="1"/>
</dbReference>
<organism evidence="10 11">
    <name type="scientific">Phytophthora kernoviae 00238/432</name>
    <dbReference type="NCBI Taxonomy" id="1284355"/>
    <lineage>
        <taxon>Eukaryota</taxon>
        <taxon>Sar</taxon>
        <taxon>Stramenopiles</taxon>
        <taxon>Oomycota</taxon>
        <taxon>Peronosporomycetes</taxon>
        <taxon>Peronosporales</taxon>
        <taxon>Peronosporaceae</taxon>
        <taxon>Phytophthora</taxon>
    </lineage>
</organism>
<proteinExistence type="inferred from homology"/>
<keyword evidence="4" id="KW-0677">Repeat</keyword>
<dbReference type="InterPro" id="IPR020472">
    <property type="entry name" value="WD40_PAC1"/>
</dbReference>
<dbReference type="PROSITE" id="PS00678">
    <property type="entry name" value="WD_REPEATS_1"/>
    <property type="match status" value="2"/>
</dbReference>
<feature type="repeat" description="WD" evidence="7">
    <location>
        <begin position="193"/>
        <end position="235"/>
    </location>
</feature>
<evidence type="ECO:0000256" key="3">
    <source>
        <dbReference type="ARBA" id="ARBA00022574"/>
    </source>
</evidence>
<dbReference type="SFLD" id="SFLDS00003">
    <property type="entry name" value="Haloacid_Dehalogenase"/>
    <property type="match status" value="1"/>
</dbReference>
<evidence type="ECO:0000313" key="10">
    <source>
        <dbReference type="EMBL" id="KAF4323174.1"/>
    </source>
</evidence>
<dbReference type="Gene3D" id="2.130.10.10">
    <property type="entry name" value="YVTN repeat-like/Quinoprotein amine dehydrogenase"/>
    <property type="match status" value="1"/>
</dbReference>
<dbReference type="Pfam" id="PF13419">
    <property type="entry name" value="HAD_2"/>
    <property type="match status" value="1"/>
</dbReference>
<dbReference type="SFLD" id="SFLDG01129">
    <property type="entry name" value="C1.5:_HAD__Beta-PGM__Phosphata"/>
    <property type="match status" value="1"/>
</dbReference>
<dbReference type="InterPro" id="IPR022052">
    <property type="entry name" value="Histone-bd_RBBP4-like_N"/>
</dbReference>
<feature type="domain" description="Histone-binding protein RBBP4-like N-terminal" evidence="8">
    <location>
        <begin position="38"/>
        <end position="107"/>
    </location>
</feature>
<dbReference type="SMART" id="SM00320">
    <property type="entry name" value="WD40"/>
    <property type="match status" value="6"/>
</dbReference>
<dbReference type="GO" id="GO:0005634">
    <property type="term" value="C:nucleus"/>
    <property type="evidence" value="ECO:0007669"/>
    <property type="project" value="UniProtKB-SubCell"/>
</dbReference>
<keyword evidence="6" id="KW-0539">Nucleus</keyword>
<dbReference type="InterPro" id="IPR001680">
    <property type="entry name" value="WD40_rpt"/>
</dbReference>
<keyword evidence="3 7" id="KW-0853">WD repeat</keyword>
<dbReference type="SUPFAM" id="SSF50978">
    <property type="entry name" value="WD40 repeat-like"/>
    <property type="match status" value="1"/>
</dbReference>
<dbReference type="InterPro" id="IPR041492">
    <property type="entry name" value="HAD_2"/>
</dbReference>
<dbReference type="GO" id="GO:0006325">
    <property type="term" value="P:chromatin organization"/>
    <property type="evidence" value="ECO:0007669"/>
    <property type="project" value="UniProtKB-KW"/>
</dbReference>
<dbReference type="Pfam" id="PF23609">
    <property type="entry name" value="Beta-prop_EIPR1"/>
    <property type="match status" value="1"/>
</dbReference>
<evidence type="ECO:0000256" key="4">
    <source>
        <dbReference type="ARBA" id="ARBA00022737"/>
    </source>
</evidence>
<dbReference type="InterPro" id="IPR036412">
    <property type="entry name" value="HAD-like_sf"/>
</dbReference>
<evidence type="ECO:0000313" key="11">
    <source>
        <dbReference type="Proteomes" id="UP000702964"/>
    </source>
</evidence>
<reference evidence="10" key="2">
    <citation type="submission" date="2020-02" db="EMBL/GenBank/DDBJ databases">
        <authorList>
            <person name="Studholme D.J."/>
        </authorList>
    </citation>
    <scope>NUCLEOTIDE SEQUENCE</scope>
    <source>
        <strain evidence="10">00238/432</strain>
    </source>
</reference>
<evidence type="ECO:0000256" key="7">
    <source>
        <dbReference type="PROSITE-ProRule" id="PRU00221"/>
    </source>
</evidence>
<dbReference type="Gene3D" id="3.40.50.1000">
    <property type="entry name" value="HAD superfamily/HAD-like"/>
    <property type="match status" value="1"/>
</dbReference>
<dbReference type="PANTHER" id="PTHR22850">
    <property type="entry name" value="WD40 REPEAT FAMILY"/>
    <property type="match status" value="1"/>
</dbReference>
<evidence type="ECO:0008006" key="12">
    <source>
        <dbReference type="Google" id="ProtNLM"/>
    </source>
</evidence>
<comment type="subcellular location">
    <subcellularLocation>
        <location evidence="1">Nucleus</location>
    </subcellularLocation>
</comment>
<feature type="repeat" description="WD" evidence="7">
    <location>
        <begin position="387"/>
        <end position="421"/>
    </location>
</feature>
<dbReference type="InterPro" id="IPR019775">
    <property type="entry name" value="WD40_repeat_CS"/>
</dbReference>
<evidence type="ECO:0000256" key="1">
    <source>
        <dbReference type="ARBA" id="ARBA00004123"/>
    </source>
</evidence>
<feature type="repeat" description="WD" evidence="7">
    <location>
        <begin position="286"/>
        <end position="328"/>
    </location>
</feature>
<dbReference type="PROSITE" id="PS50294">
    <property type="entry name" value="WD_REPEATS_REGION"/>
    <property type="match status" value="2"/>
</dbReference>
<accession>A0A8J4SCY1</accession>
<dbReference type="PROSITE" id="PS50082">
    <property type="entry name" value="WD_REPEATS_2"/>
    <property type="match status" value="5"/>
</dbReference>
<dbReference type="FunFam" id="2.130.10.10:FF:000512">
    <property type="entry name" value="WD-40 repeat-containing protein MSI1"/>
    <property type="match status" value="1"/>
</dbReference>
<reference evidence="10" key="1">
    <citation type="journal article" date="2015" name="Genom Data">
        <title>Draft genome sequences of Phytophthora kernoviae and Phytophthora ramorum lineage EU2 from Scotland.</title>
        <authorList>
            <person name="Sambles C."/>
            <person name="Schlenzig A."/>
            <person name="O'Neill P."/>
            <person name="Grant M."/>
            <person name="Studholme D.J."/>
        </authorList>
    </citation>
    <scope>NUCLEOTIDE SEQUENCE</scope>
    <source>
        <strain evidence="10">00238/432</strain>
    </source>
</reference>
<feature type="repeat" description="WD" evidence="7">
    <location>
        <begin position="330"/>
        <end position="365"/>
    </location>
</feature>
<dbReference type="Pfam" id="PF12265">
    <property type="entry name" value="CAF1C_H4-bd"/>
    <property type="match status" value="1"/>
</dbReference>
<keyword evidence="5" id="KW-0156">Chromatin regulator</keyword>
<dbReference type="InterPro" id="IPR015943">
    <property type="entry name" value="WD40/YVTN_repeat-like_dom_sf"/>
</dbReference>
<comment type="similarity">
    <text evidence="2">Belongs to the WD repeat RBAP46/RBAP48/MSI1 family.</text>
</comment>
<feature type="repeat" description="WD" evidence="7">
    <location>
        <begin position="240"/>
        <end position="282"/>
    </location>
</feature>
<comment type="caution">
    <text evidence="10">The sequence shown here is derived from an EMBL/GenBank/DDBJ whole genome shotgun (WGS) entry which is preliminary data.</text>
</comment>
<dbReference type="InterPro" id="IPR023214">
    <property type="entry name" value="HAD_sf"/>
</dbReference>
<name>A0A8J4SCY1_9STRA</name>
<dbReference type="AlphaFoldDB" id="A0A8J4SCY1"/>
<dbReference type="NCBIfam" id="TIGR01509">
    <property type="entry name" value="HAD-SF-IA-v3"/>
    <property type="match status" value="1"/>
</dbReference>